<dbReference type="RefSeq" id="XP_056550984.1">
    <property type="nucleotide sequence ID" value="XM_056705024.1"/>
</dbReference>
<keyword evidence="2" id="KW-1185">Reference proteome</keyword>
<dbReference type="Proteomes" id="UP001147782">
    <property type="component" value="Unassembled WGS sequence"/>
</dbReference>
<dbReference type="GeneID" id="81444203"/>
<name>A0A9W9RLE3_9EURO</name>
<dbReference type="EMBL" id="JAPZBS010000009">
    <property type="protein sequence ID" value="KAJ5359698.1"/>
    <property type="molecule type" value="Genomic_DNA"/>
</dbReference>
<reference evidence="1" key="2">
    <citation type="journal article" date="2023" name="IMA Fungus">
        <title>Comparative genomic study of the Penicillium genus elucidates a diverse pangenome and 15 lateral gene transfer events.</title>
        <authorList>
            <person name="Petersen C."/>
            <person name="Sorensen T."/>
            <person name="Nielsen M.R."/>
            <person name="Sondergaard T.E."/>
            <person name="Sorensen J.L."/>
            <person name="Fitzpatrick D.A."/>
            <person name="Frisvad J.C."/>
            <person name="Nielsen K.L."/>
        </authorList>
    </citation>
    <scope>NUCLEOTIDE SEQUENCE</scope>
    <source>
        <strain evidence="1">IBT 29864</strain>
    </source>
</reference>
<proteinExistence type="predicted"/>
<sequence>MLFEAIRPSGWLLAPIATAETPVKRRRPPERSSGSYIGAYCGEEFAKGFDLARAWQGVADAPDAASPAGRVYAKSIDQEIAQK</sequence>
<organism evidence="1 2">
    <name type="scientific">Penicillium cataractarum</name>
    <dbReference type="NCBI Taxonomy" id="2100454"/>
    <lineage>
        <taxon>Eukaryota</taxon>
        <taxon>Fungi</taxon>
        <taxon>Dikarya</taxon>
        <taxon>Ascomycota</taxon>
        <taxon>Pezizomycotina</taxon>
        <taxon>Eurotiomycetes</taxon>
        <taxon>Eurotiomycetidae</taxon>
        <taxon>Eurotiales</taxon>
        <taxon>Aspergillaceae</taxon>
        <taxon>Penicillium</taxon>
    </lineage>
</organism>
<evidence type="ECO:0000313" key="1">
    <source>
        <dbReference type="EMBL" id="KAJ5359698.1"/>
    </source>
</evidence>
<comment type="caution">
    <text evidence="1">The sequence shown here is derived from an EMBL/GenBank/DDBJ whole genome shotgun (WGS) entry which is preliminary data.</text>
</comment>
<protein>
    <submittedName>
        <fullName evidence="1">Uncharacterized protein</fullName>
    </submittedName>
</protein>
<reference evidence="1" key="1">
    <citation type="submission" date="2022-11" db="EMBL/GenBank/DDBJ databases">
        <authorList>
            <person name="Petersen C."/>
        </authorList>
    </citation>
    <scope>NUCLEOTIDE SEQUENCE</scope>
    <source>
        <strain evidence="1">IBT 29864</strain>
    </source>
</reference>
<accession>A0A9W9RLE3</accession>
<gene>
    <name evidence="1" type="ORF">N7496_012111</name>
</gene>
<evidence type="ECO:0000313" key="2">
    <source>
        <dbReference type="Proteomes" id="UP001147782"/>
    </source>
</evidence>
<dbReference type="AlphaFoldDB" id="A0A9W9RLE3"/>